<dbReference type="AlphaFoldDB" id="Q4RA64"/>
<gene>
    <name evidence="2" type="ORF">GSTENG00038751001</name>
</gene>
<sequence>DKWAYHGSQFCEQSPSFKNRWQPLEDQMSQCGHVKWGLAQYSCGQCVTKAEGGPACVETPGGLSHGVKSGERGVGCGDAPRLPSCTQSPGEMRHMNNPTFESDPNTSLRKWMLLNNE</sequence>
<protein>
    <submittedName>
        <fullName evidence="2">Chromosome undetermined SCAF24396, whole genome shotgun sequence</fullName>
    </submittedName>
</protein>
<evidence type="ECO:0000313" key="2">
    <source>
        <dbReference type="EMBL" id="CAG14719.1"/>
    </source>
</evidence>
<organism evidence="2">
    <name type="scientific">Tetraodon nigroviridis</name>
    <name type="common">Spotted green pufferfish</name>
    <name type="synonym">Chelonodon nigroviridis</name>
    <dbReference type="NCBI Taxonomy" id="99883"/>
    <lineage>
        <taxon>Eukaryota</taxon>
        <taxon>Metazoa</taxon>
        <taxon>Chordata</taxon>
        <taxon>Craniata</taxon>
        <taxon>Vertebrata</taxon>
        <taxon>Euteleostomi</taxon>
        <taxon>Actinopterygii</taxon>
        <taxon>Neopterygii</taxon>
        <taxon>Teleostei</taxon>
        <taxon>Neoteleostei</taxon>
        <taxon>Acanthomorphata</taxon>
        <taxon>Eupercaria</taxon>
        <taxon>Tetraodontiformes</taxon>
        <taxon>Tetradontoidea</taxon>
        <taxon>Tetraodontidae</taxon>
        <taxon>Tetraodon</taxon>
    </lineage>
</organism>
<evidence type="ECO:0000256" key="1">
    <source>
        <dbReference type="SAM" id="MobiDB-lite"/>
    </source>
</evidence>
<dbReference type="KEGG" id="tng:GSTEN00038751G001"/>
<dbReference type="EMBL" id="CAAE01024396">
    <property type="protein sequence ID" value="CAG14719.1"/>
    <property type="molecule type" value="Genomic_DNA"/>
</dbReference>
<feature type="non-terminal residue" evidence="2">
    <location>
        <position position="1"/>
    </location>
</feature>
<accession>Q4RA64</accession>
<proteinExistence type="predicted"/>
<name>Q4RA64_TETNG</name>
<feature type="region of interest" description="Disordered" evidence="1">
    <location>
        <begin position="72"/>
        <end position="105"/>
    </location>
</feature>
<reference evidence="2" key="2">
    <citation type="submission" date="2004-02" db="EMBL/GenBank/DDBJ databases">
        <authorList>
            <consortium name="Genoscope"/>
            <consortium name="Whitehead Institute Centre for Genome Research"/>
        </authorList>
    </citation>
    <scope>NUCLEOTIDE SEQUENCE</scope>
</reference>
<reference evidence="2" key="1">
    <citation type="journal article" date="2004" name="Nature">
        <title>Genome duplication in the teleost fish Tetraodon nigroviridis reveals the early vertebrate proto-karyotype.</title>
        <authorList>
            <person name="Jaillon O."/>
            <person name="Aury J.-M."/>
            <person name="Brunet F."/>
            <person name="Petit J.-L."/>
            <person name="Stange-Thomann N."/>
            <person name="Mauceli E."/>
            <person name="Bouneau L."/>
            <person name="Fischer C."/>
            <person name="Ozouf-Costaz C."/>
            <person name="Bernot A."/>
            <person name="Nicaud S."/>
            <person name="Jaffe D."/>
            <person name="Fisher S."/>
            <person name="Lutfalla G."/>
            <person name="Dossat C."/>
            <person name="Segurens B."/>
            <person name="Dasilva C."/>
            <person name="Salanoubat M."/>
            <person name="Levy M."/>
            <person name="Boudet N."/>
            <person name="Castellano S."/>
            <person name="Anthouard V."/>
            <person name="Jubin C."/>
            <person name="Castelli V."/>
            <person name="Katinka M."/>
            <person name="Vacherie B."/>
            <person name="Biemont C."/>
            <person name="Skalli Z."/>
            <person name="Cattolico L."/>
            <person name="Poulain J."/>
            <person name="De Berardinis V."/>
            <person name="Cruaud C."/>
            <person name="Duprat S."/>
            <person name="Brottier P."/>
            <person name="Coutanceau J.-P."/>
            <person name="Gouzy J."/>
            <person name="Parra G."/>
            <person name="Lardier G."/>
            <person name="Chapple C."/>
            <person name="McKernan K.J."/>
            <person name="McEwan P."/>
            <person name="Bosak S."/>
            <person name="Kellis M."/>
            <person name="Volff J.-N."/>
            <person name="Guigo R."/>
            <person name="Zody M.C."/>
            <person name="Mesirov J."/>
            <person name="Lindblad-Toh K."/>
            <person name="Birren B."/>
            <person name="Nusbaum C."/>
            <person name="Kahn D."/>
            <person name="Robinson-Rechavi M."/>
            <person name="Laudet V."/>
            <person name="Schachter V."/>
            <person name="Quetier F."/>
            <person name="Saurin W."/>
            <person name="Scarpelli C."/>
            <person name="Wincker P."/>
            <person name="Lander E.S."/>
            <person name="Weissenbach J."/>
            <person name="Roest Crollius H."/>
        </authorList>
    </citation>
    <scope>NUCLEOTIDE SEQUENCE [LARGE SCALE GENOMIC DNA]</scope>
</reference>
<feature type="compositionally biased region" description="Polar residues" evidence="1">
    <location>
        <begin position="96"/>
        <end position="105"/>
    </location>
</feature>